<dbReference type="GO" id="GO:0006355">
    <property type="term" value="P:regulation of DNA-templated transcription"/>
    <property type="evidence" value="ECO:0007669"/>
    <property type="project" value="InterPro"/>
</dbReference>
<dbReference type="SMART" id="SM00091">
    <property type="entry name" value="PAS"/>
    <property type="match status" value="1"/>
</dbReference>
<dbReference type="SUPFAM" id="SSF55785">
    <property type="entry name" value="PYP-like sensor domain (PAS domain)"/>
    <property type="match status" value="1"/>
</dbReference>
<keyword evidence="4" id="KW-1003">Cell membrane</keyword>
<evidence type="ECO:0000256" key="3">
    <source>
        <dbReference type="ARBA" id="ARBA00012438"/>
    </source>
</evidence>
<evidence type="ECO:0000256" key="5">
    <source>
        <dbReference type="ARBA" id="ARBA00022553"/>
    </source>
</evidence>
<evidence type="ECO:0000259" key="13">
    <source>
        <dbReference type="PROSITE" id="PS50112"/>
    </source>
</evidence>
<keyword evidence="9" id="KW-0067">ATP-binding</keyword>
<dbReference type="Proteomes" id="UP000367750">
    <property type="component" value="Unassembled WGS sequence"/>
</dbReference>
<dbReference type="InterPro" id="IPR013767">
    <property type="entry name" value="PAS_fold"/>
</dbReference>
<dbReference type="EC" id="2.7.13.3" evidence="3"/>
<dbReference type="SMART" id="SM00387">
    <property type="entry name" value="HATPase_c"/>
    <property type="match status" value="1"/>
</dbReference>
<dbReference type="CDD" id="cd00082">
    <property type="entry name" value="HisKA"/>
    <property type="match status" value="1"/>
</dbReference>
<organism evidence="16 17">
    <name type="scientific">Paenibacillus spiritus</name>
    <dbReference type="NCBI Taxonomy" id="2496557"/>
    <lineage>
        <taxon>Bacteria</taxon>
        <taxon>Bacillati</taxon>
        <taxon>Bacillota</taxon>
        <taxon>Bacilli</taxon>
        <taxon>Bacillales</taxon>
        <taxon>Paenibacillaceae</taxon>
        <taxon>Paenibacillus</taxon>
    </lineage>
</organism>
<dbReference type="InterPro" id="IPR003661">
    <property type="entry name" value="HisK_dim/P_dom"/>
</dbReference>
<feature type="domain" description="HAMP" evidence="15">
    <location>
        <begin position="351"/>
        <end position="403"/>
    </location>
</feature>
<dbReference type="SUPFAM" id="SSF55874">
    <property type="entry name" value="ATPase domain of HSP90 chaperone/DNA topoisomerase II/histidine kinase"/>
    <property type="match status" value="1"/>
</dbReference>
<dbReference type="AlphaFoldDB" id="A0A5J5GB06"/>
<dbReference type="OrthoDB" id="9815750at2"/>
<evidence type="ECO:0000256" key="9">
    <source>
        <dbReference type="ARBA" id="ARBA00022840"/>
    </source>
</evidence>
<dbReference type="InterPro" id="IPR001610">
    <property type="entry name" value="PAC"/>
</dbReference>
<dbReference type="InterPro" id="IPR036097">
    <property type="entry name" value="HisK_dim/P_sf"/>
</dbReference>
<dbReference type="EMBL" id="VYKK01000014">
    <property type="protein sequence ID" value="KAA9004654.1"/>
    <property type="molecule type" value="Genomic_DNA"/>
</dbReference>
<dbReference type="Pfam" id="PF02518">
    <property type="entry name" value="HATPase_c"/>
    <property type="match status" value="1"/>
</dbReference>
<dbReference type="SUPFAM" id="SSF47384">
    <property type="entry name" value="Homodimeric domain of signal transducing histidine kinase"/>
    <property type="match status" value="1"/>
</dbReference>
<dbReference type="PROSITE" id="PS50113">
    <property type="entry name" value="PAC"/>
    <property type="match status" value="1"/>
</dbReference>
<comment type="catalytic activity">
    <reaction evidence="1">
        <text>ATP + protein L-histidine = ADP + protein N-phospho-L-histidine.</text>
        <dbReference type="EC" id="2.7.13.3"/>
    </reaction>
</comment>
<name>A0A5J5GB06_9BACL</name>
<dbReference type="CDD" id="cd06225">
    <property type="entry name" value="HAMP"/>
    <property type="match status" value="1"/>
</dbReference>
<dbReference type="Pfam" id="PF00672">
    <property type="entry name" value="HAMP"/>
    <property type="match status" value="1"/>
</dbReference>
<evidence type="ECO:0000256" key="10">
    <source>
        <dbReference type="ARBA" id="ARBA00023012"/>
    </source>
</evidence>
<evidence type="ECO:0000256" key="6">
    <source>
        <dbReference type="ARBA" id="ARBA00022679"/>
    </source>
</evidence>
<keyword evidence="7" id="KW-0547">Nucleotide-binding</keyword>
<evidence type="ECO:0000256" key="4">
    <source>
        <dbReference type="ARBA" id="ARBA00022475"/>
    </source>
</evidence>
<dbReference type="Gene3D" id="3.30.565.10">
    <property type="entry name" value="Histidine kinase-like ATPase, C-terminal domain"/>
    <property type="match status" value="1"/>
</dbReference>
<dbReference type="SMART" id="SM00086">
    <property type="entry name" value="PAC"/>
    <property type="match status" value="1"/>
</dbReference>
<dbReference type="InterPro" id="IPR036890">
    <property type="entry name" value="HATPase_C_sf"/>
</dbReference>
<dbReference type="PANTHER" id="PTHR43065:SF34">
    <property type="entry name" value="SPORULATION KINASE A"/>
    <property type="match status" value="1"/>
</dbReference>
<dbReference type="InterPro" id="IPR003660">
    <property type="entry name" value="HAMP_dom"/>
</dbReference>
<feature type="domain" description="PAC" evidence="14">
    <location>
        <begin position="487"/>
        <end position="539"/>
    </location>
</feature>
<keyword evidence="8" id="KW-0418">Kinase</keyword>
<comment type="subcellular location">
    <subcellularLocation>
        <location evidence="2">Cell membrane</location>
        <topology evidence="2">Multi-pass membrane protein</topology>
    </subcellularLocation>
</comment>
<reference evidence="16 17" key="1">
    <citation type="submission" date="2019-09" db="EMBL/GenBank/DDBJ databases">
        <title>Bacillus ochoae sp. nov., Paenibacillus whitsoniae sp. nov., Paenibacillus spiritus sp. nov. Isolated from the Mars Exploration Rover during spacecraft assembly.</title>
        <authorList>
            <person name="Seuylemezian A."/>
            <person name="Vaishampayan P."/>
        </authorList>
    </citation>
    <scope>NUCLEOTIDE SEQUENCE [LARGE SCALE GENOMIC DNA]</scope>
    <source>
        <strain evidence="16 17">MER_111</strain>
    </source>
</reference>
<dbReference type="PANTHER" id="PTHR43065">
    <property type="entry name" value="SENSOR HISTIDINE KINASE"/>
    <property type="match status" value="1"/>
</dbReference>
<keyword evidence="6" id="KW-0808">Transferase</keyword>
<evidence type="ECO:0000259" key="15">
    <source>
        <dbReference type="PROSITE" id="PS50885"/>
    </source>
</evidence>
<comment type="caution">
    <text evidence="16">The sequence shown here is derived from an EMBL/GenBank/DDBJ whole genome shotgun (WGS) entry which is preliminary data.</text>
</comment>
<evidence type="ECO:0000256" key="7">
    <source>
        <dbReference type="ARBA" id="ARBA00022741"/>
    </source>
</evidence>
<keyword evidence="10" id="KW-0902">Two-component regulatory system</keyword>
<dbReference type="SUPFAM" id="SSF158472">
    <property type="entry name" value="HAMP domain-like"/>
    <property type="match status" value="1"/>
</dbReference>
<evidence type="ECO:0000259" key="14">
    <source>
        <dbReference type="PROSITE" id="PS50113"/>
    </source>
</evidence>
<dbReference type="PROSITE" id="PS50109">
    <property type="entry name" value="HIS_KIN"/>
    <property type="match status" value="1"/>
</dbReference>
<dbReference type="InterPro" id="IPR035965">
    <property type="entry name" value="PAS-like_dom_sf"/>
</dbReference>
<keyword evidence="17" id="KW-1185">Reference proteome</keyword>
<dbReference type="PROSITE" id="PS50112">
    <property type="entry name" value="PAS"/>
    <property type="match status" value="1"/>
</dbReference>
<dbReference type="SMART" id="SM00304">
    <property type="entry name" value="HAMP"/>
    <property type="match status" value="1"/>
</dbReference>
<accession>A0A5J5GB06</accession>
<evidence type="ECO:0000256" key="2">
    <source>
        <dbReference type="ARBA" id="ARBA00004651"/>
    </source>
</evidence>
<evidence type="ECO:0000259" key="12">
    <source>
        <dbReference type="PROSITE" id="PS50109"/>
    </source>
</evidence>
<dbReference type="PRINTS" id="PR00344">
    <property type="entry name" value="BCTRLSENSOR"/>
</dbReference>
<proteinExistence type="predicted"/>
<dbReference type="CDD" id="cd00130">
    <property type="entry name" value="PAS"/>
    <property type="match status" value="1"/>
</dbReference>
<dbReference type="InterPro" id="IPR000700">
    <property type="entry name" value="PAS-assoc_C"/>
</dbReference>
<dbReference type="Gene3D" id="1.10.287.130">
    <property type="match status" value="1"/>
</dbReference>
<dbReference type="InterPro" id="IPR000014">
    <property type="entry name" value="PAS"/>
</dbReference>
<dbReference type="SMART" id="SM00388">
    <property type="entry name" value="HisKA"/>
    <property type="match status" value="1"/>
</dbReference>
<dbReference type="PROSITE" id="PS50885">
    <property type="entry name" value="HAMP"/>
    <property type="match status" value="1"/>
</dbReference>
<dbReference type="NCBIfam" id="TIGR00229">
    <property type="entry name" value="sensory_box"/>
    <property type="match status" value="1"/>
</dbReference>
<sequence length="771" mass="85802">MSIKTKLSAIIFGSVLLFLALQITYNSISTREKLREDSERNMRSAAMQVAVSVEQSSHNSKYVEEQIAHYLRLAAVVASEELDPDIANVTPAQLKALAARLEVSNISLLVRTPDDIIIAKSSDPNEVNLSTRGWGFWHSAFEELFDLKPVSQAKGEAMDHFWSGPFEYSSSSPEYIEKWGYYYDGRANYMIDPYLRSTSISNYVQISSPEEVVRLTRQVNPNMLEITGINPDTFGGATMAANGSDSANTKLRNRPIKFGTYRYSDVKDDKTAIARAMVRKQPVTTETVINGRRVLKSFIPVTQTDTGTYLIRIVADYSGISSALGSQLRRSLFASMVLLLLSVVVSHLLSNLITRPFQAILAKVNAVSRGEFEPPLVVGSRDELGQLALRINAMTHNLSQHTTQLGRTLEENRAVKEHLESVINGTTDAIHTVDLTGRILSVNRAFEEIYGWPSEEAVGRKDELVPESCREAEAARLAAIERGQQLAPKETVRQRKDGTLVEVSVSTSIIRDDLGRPLSFVHVSRDMSERNRMEELLRNSEKLTTVGQLAAGVAHEIRNPLTTLRGFLQLQRERRSIDLQHVDLMLSELERINLIVGEFLILAKPQAVLYQHKSIRRILGDVLSLLDSQANLHGIVFRTLWEEQDAQVYGEENQLKQVFINVLKNAIEAMEDGGTITLEQYSQSGNVVIIITDEGEGIPEELLPKLGEPFFTRKETGTGLGVMVSQRIIQAHKGTMDITSKAGEGTRVTIILPAAPERRNDTGGAQPHENQ</sequence>
<dbReference type="InterPro" id="IPR005467">
    <property type="entry name" value="His_kinase_dom"/>
</dbReference>
<dbReference type="RefSeq" id="WP_150458250.1">
    <property type="nucleotide sequence ID" value="NZ_VYKK01000014.1"/>
</dbReference>
<evidence type="ECO:0000256" key="8">
    <source>
        <dbReference type="ARBA" id="ARBA00022777"/>
    </source>
</evidence>
<evidence type="ECO:0000256" key="1">
    <source>
        <dbReference type="ARBA" id="ARBA00000085"/>
    </source>
</evidence>
<feature type="domain" description="PAS" evidence="13">
    <location>
        <begin position="415"/>
        <end position="460"/>
    </location>
</feature>
<dbReference type="InterPro" id="IPR004358">
    <property type="entry name" value="Sig_transdc_His_kin-like_C"/>
</dbReference>
<evidence type="ECO:0000313" key="17">
    <source>
        <dbReference type="Proteomes" id="UP000367750"/>
    </source>
</evidence>
<gene>
    <name evidence="16" type="ORF">F4V43_10775</name>
</gene>
<dbReference type="GO" id="GO:0000155">
    <property type="term" value="F:phosphorelay sensor kinase activity"/>
    <property type="evidence" value="ECO:0007669"/>
    <property type="project" value="InterPro"/>
</dbReference>
<feature type="domain" description="Histidine kinase" evidence="12">
    <location>
        <begin position="552"/>
        <end position="756"/>
    </location>
</feature>
<evidence type="ECO:0000256" key="11">
    <source>
        <dbReference type="ARBA" id="ARBA00023136"/>
    </source>
</evidence>
<dbReference type="Gene3D" id="6.10.340.10">
    <property type="match status" value="1"/>
</dbReference>
<protein>
    <recommendedName>
        <fullName evidence="3">histidine kinase</fullName>
        <ecNumber evidence="3">2.7.13.3</ecNumber>
    </recommendedName>
</protein>
<evidence type="ECO:0000313" key="16">
    <source>
        <dbReference type="EMBL" id="KAA9004654.1"/>
    </source>
</evidence>
<dbReference type="InterPro" id="IPR003594">
    <property type="entry name" value="HATPase_dom"/>
</dbReference>
<keyword evidence="5" id="KW-0597">Phosphoprotein</keyword>
<dbReference type="Pfam" id="PF00512">
    <property type="entry name" value="HisKA"/>
    <property type="match status" value="1"/>
</dbReference>
<dbReference type="Pfam" id="PF00989">
    <property type="entry name" value="PAS"/>
    <property type="match status" value="1"/>
</dbReference>
<dbReference type="Gene3D" id="3.30.450.20">
    <property type="entry name" value="PAS domain"/>
    <property type="match status" value="1"/>
</dbReference>
<dbReference type="GO" id="GO:0005524">
    <property type="term" value="F:ATP binding"/>
    <property type="evidence" value="ECO:0007669"/>
    <property type="project" value="UniProtKB-KW"/>
</dbReference>
<keyword evidence="11" id="KW-0472">Membrane</keyword>
<dbReference type="GO" id="GO:0005886">
    <property type="term" value="C:plasma membrane"/>
    <property type="evidence" value="ECO:0007669"/>
    <property type="project" value="UniProtKB-SubCell"/>
</dbReference>